<feature type="region of interest" description="Disordered" evidence="2">
    <location>
        <begin position="2578"/>
        <end position="2610"/>
    </location>
</feature>
<dbReference type="InterPro" id="IPR025883">
    <property type="entry name" value="Cadherin-like_domain"/>
</dbReference>
<feature type="domain" description="Fibronectin type-III" evidence="4">
    <location>
        <begin position="1628"/>
        <end position="1812"/>
    </location>
</feature>
<dbReference type="RefSeq" id="WP_341406640.1">
    <property type="nucleotide sequence ID" value="NZ_JBBUKT010000009.1"/>
</dbReference>
<dbReference type="Pfam" id="PF05345">
    <property type="entry name" value="He_PIG"/>
    <property type="match status" value="2"/>
</dbReference>
<evidence type="ECO:0000256" key="1">
    <source>
        <dbReference type="ARBA" id="ARBA00022729"/>
    </source>
</evidence>
<dbReference type="InterPro" id="IPR009003">
    <property type="entry name" value="Peptidase_S1_PA"/>
</dbReference>
<evidence type="ECO:0000256" key="3">
    <source>
        <dbReference type="SAM" id="SignalP"/>
    </source>
</evidence>
<dbReference type="SMART" id="SM00060">
    <property type="entry name" value="FN3"/>
    <property type="match status" value="4"/>
</dbReference>
<evidence type="ECO:0000259" key="4">
    <source>
        <dbReference type="SMART" id="SM00060"/>
    </source>
</evidence>
<organism evidence="5 6">
    <name type="scientific">Luteolibacter soli</name>
    <dbReference type="NCBI Taxonomy" id="3135280"/>
    <lineage>
        <taxon>Bacteria</taxon>
        <taxon>Pseudomonadati</taxon>
        <taxon>Verrucomicrobiota</taxon>
        <taxon>Verrucomicrobiia</taxon>
        <taxon>Verrucomicrobiales</taxon>
        <taxon>Verrucomicrobiaceae</taxon>
        <taxon>Luteolibacter</taxon>
    </lineage>
</organism>
<dbReference type="SUPFAM" id="SSF49313">
    <property type="entry name" value="Cadherin-like"/>
    <property type="match status" value="2"/>
</dbReference>
<accession>A0ABU9AYX8</accession>
<keyword evidence="1 3" id="KW-0732">Signal</keyword>
<dbReference type="InterPro" id="IPR043504">
    <property type="entry name" value="Peptidase_S1_PA_chymotrypsin"/>
</dbReference>
<proteinExistence type="predicted"/>
<feature type="chain" id="PRO_5046709710" evidence="3">
    <location>
        <begin position="28"/>
        <end position="2689"/>
    </location>
</feature>
<evidence type="ECO:0000313" key="5">
    <source>
        <dbReference type="EMBL" id="MEK7952881.1"/>
    </source>
</evidence>
<dbReference type="Pfam" id="PF12951">
    <property type="entry name" value="PATR"/>
    <property type="match status" value="1"/>
</dbReference>
<dbReference type="Pfam" id="PF12733">
    <property type="entry name" value="Cadherin-like"/>
    <property type="match status" value="2"/>
</dbReference>
<dbReference type="InterPro" id="IPR018247">
    <property type="entry name" value="EF_Hand_1_Ca_BS"/>
</dbReference>
<sequence>MLQFPHIPRAFRTAIGCAALLASAASAAEPVPFAWTDAVDGAWSDATKWTSADSSAPAAAGLATYEIEFSPVGTYTANQDQNAGFLLNRLTFGGSTVTVSGNALQFTTNGASLPEIRQNGDAEAIVDVPLGLGADLSFGGTGTATVTLNGALTGNGALTKNGAALLSLTGANSYRGNTTITEGTLRLAQPNTGNDKSVVSIAAGATLDLNFIGSDTVATLVLGGVPQLDGLYNAANTGGAITGTGSLLVVTPPTWADAKLSSFIIGSSVLSPAFSPLTGTYSTTVANTVTTITVKPTASGEDATITVNGNNVASGATSNPIGLAVGPNLITTLVRAKDGVTTRTYTVNVNRGSAATVATTPAVVIDATRATLNGTTNPFGAATVYFEYGPTAAFGSRTPDRDLSGNTLRTFAASVNGLSGATTYQFRSVLVNPAGTIYGDTRQFTTAPNPPVAATGSPANITTSTATLVGAVNPNGVQASAYFEYGLTTAYGQSTPVQKITAGFNTVAVQAPNLSLIAGASYHYRLVASNTAGTAFGNDVIFTVTTGGGSGTASAVPTVTTGAAGGVATESAILQSSVNANGGTTLVKFEYGLTASLGTSTSQQGIGNGTDPVDVARSITGLLPGTLYYYRVSASNGLGASNGDTLTFTTASPAPTAVTGESTVLTTTTVRIDGSARARGADAEVWIDYGTDGIIFDSVRATPGTVSGDGVIPISAELDELAQGVTYHYRVRAVGPGGTGNGETKTFDVESLSGLIQQFPPGVPLADRRGSVDVTLSPADIGGGWRFAGEQFWRASGVPATGLTTGDRVIEYRPVAGYVQPATEAVAVASVVTPLALARTYTPSGTPGSGSVTVTLKPQNLTEDEAPARWKFYGEDDTAWRESGVTVADLVPGEYVILCKPITGRATPAPVTATVDDGQNTAVTITYYIAEEAIGTAPTMVPFEAVSTDASVPNGFVGQIRSDAGSGTGFVVRPKVVVTVGHAVFDDGTLSIATGLQWLFQHDRGVHSPVPKIPRGHYLMTGYAAQRALDNSPGVSSPQSQNLDVATMFFLEDVGRGGFSGFLASDNLTNEFLLSDSLKTLTGYPIDGTSEADLDRMHATPPAAVTFAKGFERTYTTSDIRASGGASGGPLCVLSNGAYYPAAVYLGGTGQTVVRSFDSDVVEMIGFASDSSGDGVGASGGGGTSTLVEDYDEPTLGGLKVVIEPAAARNAGAGWRINPAAAYQPSGSQLDDLSPAEYEVSFPTIAGFVPPVTESVTLEEGKLTTLTFTYESVVVAPVITSAATVSGNRGEALSYQITADHSAVLFTLRGVLPQGLSFDGSNGLISGIPTEAGVFPVVIGASNSGGADSRPLVITTLPLIANQAVAVNYLVPMSYQVLSSESAGAQWSATGLPPGTSIHPATGIISGTPTTPAVYPAVVTVTTRGASAHATVTITVKGIAPHITQNPVASRSLQYGTTTTLTVAATGLPEPTFQWYEGPSGNTDAPVLGATSPLFMTPPVTVNTRFWARASSISGSADSSATVITVLPSSNANLIGLYTSEGDVSPIFNFGITAYFITVPNDVPSIQITPIAEVLQSTVKVANQLVPADAASDPVTLSPTSTVIPIDVTSGNGSTTKRYTLTVTRSAPPSVVTGTVADGGDKTATLTGTATPNGPATVFFQYGTTPTFGNATAGQVISGNSALGIQGGLFGLLPEVTYYYRIGLTTSAGTIFGTTKNFTTKQSPPLVATGQAVDVAEGSVKLVGAVDPNGTATSVYFECGEFVGPSWYPQNTPTQQVPGGSSVVDIEATLTGLHVGGSYAYRLIGISSFGQTSGEFVYFVVGQSGSGTGIPTTLPVATTEEALDVTDTSALLQGTVNPQGGTTFTRFEYGLTTGYGSSTPASGIGSGTEDATVVRTASGLLPGSTYHYRVVAFNSLGITYGEDRTFATGLQTPIATTLAASPLEAGGIRVTGTARARGGPAEVYFEYGTDGVSFPNRVRATELTVNGDDDKPISAPLDGLLPQQTYYYRSLAIRAGNNNSFGIGETKSFRSDALAGLFQKFPRELDETAHSGELQVFLTPTGLGKWRFVGDIEWKASGAVAKGLTTGDREIEFFPEPGRLQPGRELIGIISGTPRVVITRDYLQSTVPRSGALQVFMEPKSRTLPSVPLGQRPQWRLSGFNGGPWTESGGTLTGIAPGNHLVEFKAALDLDAPAPVKVLVADGETRTYTFAYDPDLDATKASSLRELTFDTISTRRNLPYAYVGHLRTDSGSFSGFVVKPRVVATVAQAMFDEVTLSQVPGAQWLFQRSREVHEPVPMVPRGFYVFDGYAAQRASENTPGQPGIASQRYNAAAIYFAGEAGRGGYSGFLSTDGAIQPLVTATTLKTVVGYPFRGSGSADGRAKMNAFRATAAGYVPVTEGVFGTDKIHALSGMLGGPVCAQLDGGSYFPAGIYVGGNNAQNLVRSIDTSVIDLFNRAEITAQTGNNNTSGGISLTSYTAISTTLSKGALTVILEPAEARAAGALWKLNNEVSFLASGTRKNNLTVAPYNIQLKDAPGFVTPTMQTVNVLGSSLLTVTITYAPQVSAISSWRSDHFGTTANAGNASDSEDPDHDGSINIDEYTAGTDPNNPNDVFRVGSVTRTGNSVSVVVPAKTGRIYTLQRRTDLTPGAWQDVVTVGPPVANGNLTLTDPAAIGDRWFYQVTVESASP</sequence>
<dbReference type="SUPFAM" id="SSF49265">
    <property type="entry name" value="Fibronectin type III"/>
    <property type="match status" value="2"/>
</dbReference>
<name>A0ABU9AYX8_9BACT</name>
<dbReference type="PROSITE" id="PS00018">
    <property type="entry name" value="EF_HAND_1"/>
    <property type="match status" value="1"/>
</dbReference>
<dbReference type="NCBIfam" id="TIGR02601">
    <property type="entry name" value="autotrns_rpt"/>
    <property type="match status" value="1"/>
</dbReference>
<dbReference type="InterPro" id="IPR003961">
    <property type="entry name" value="FN3_dom"/>
</dbReference>
<dbReference type="EMBL" id="JBBUKT010000009">
    <property type="protein sequence ID" value="MEK7952881.1"/>
    <property type="molecule type" value="Genomic_DNA"/>
</dbReference>
<dbReference type="InterPro" id="IPR013425">
    <property type="entry name" value="Autotrns_rpt"/>
</dbReference>
<dbReference type="Gene3D" id="2.40.10.10">
    <property type="entry name" value="Trypsin-like serine proteases"/>
    <property type="match status" value="2"/>
</dbReference>
<dbReference type="InterPro" id="IPR036116">
    <property type="entry name" value="FN3_sf"/>
</dbReference>
<dbReference type="InterPro" id="IPR015919">
    <property type="entry name" value="Cadherin-like_sf"/>
</dbReference>
<evidence type="ECO:0000313" key="6">
    <source>
        <dbReference type="Proteomes" id="UP001371305"/>
    </source>
</evidence>
<protein>
    <submittedName>
        <fullName evidence="5">Cadherin-like beta sandwich domain-containing protein</fullName>
    </submittedName>
</protein>
<reference evidence="5 6" key="1">
    <citation type="submission" date="2024-04" db="EMBL/GenBank/DDBJ databases">
        <title>Luteolibacter sp. isolated from soil.</title>
        <authorList>
            <person name="An J."/>
        </authorList>
    </citation>
    <scope>NUCLEOTIDE SEQUENCE [LARGE SCALE GENOMIC DNA]</scope>
    <source>
        <strain evidence="5 6">Y139</strain>
    </source>
</reference>
<keyword evidence="6" id="KW-1185">Reference proteome</keyword>
<dbReference type="Proteomes" id="UP001371305">
    <property type="component" value="Unassembled WGS sequence"/>
</dbReference>
<feature type="domain" description="Fibronectin type-III" evidence="4">
    <location>
        <begin position="652"/>
        <end position="740"/>
    </location>
</feature>
<dbReference type="Gene3D" id="2.60.40.10">
    <property type="entry name" value="Immunoglobulins"/>
    <property type="match status" value="2"/>
</dbReference>
<evidence type="ECO:0000256" key="2">
    <source>
        <dbReference type="SAM" id="MobiDB-lite"/>
    </source>
</evidence>
<dbReference type="SUPFAM" id="SSF50494">
    <property type="entry name" value="Trypsin-like serine proteases"/>
    <property type="match status" value="1"/>
</dbReference>
<feature type="domain" description="Fibronectin type-III" evidence="4">
    <location>
        <begin position="557"/>
        <end position="641"/>
    </location>
</feature>
<feature type="signal peptide" evidence="3">
    <location>
        <begin position="1"/>
        <end position="27"/>
    </location>
</feature>
<comment type="caution">
    <text evidence="5">The sequence shown here is derived from an EMBL/GenBank/DDBJ whole genome shotgun (WGS) entry which is preliminary data.</text>
</comment>
<gene>
    <name evidence="5" type="ORF">WKV53_20380</name>
</gene>
<feature type="domain" description="Fibronectin type-III" evidence="4">
    <location>
        <begin position="1834"/>
        <end position="1919"/>
    </location>
</feature>
<dbReference type="InterPro" id="IPR013783">
    <property type="entry name" value="Ig-like_fold"/>
</dbReference>